<proteinExistence type="predicted"/>
<dbReference type="AlphaFoldDB" id="A0A0E9RRF0"/>
<accession>A0A0E9RRF0</accession>
<evidence type="ECO:0000313" key="1">
    <source>
        <dbReference type="EMBL" id="JAH30960.1"/>
    </source>
</evidence>
<dbReference type="EMBL" id="GBXM01077617">
    <property type="protein sequence ID" value="JAH30960.1"/>
    <property type="molecule type" value="Transcribed_RNA"/>
</dbReference>
<organism evidence="1">
    <name type="scientific">Anguilla anguilla</name>
    <name type="common">European freshwater eel</name>
    <name type="synonym">Muraena anguilla</name>
    <dbReference type="NCBI Taxonomy" id="7936"/>
    <lineage>
        <taxon>Eukaryota</taxon>
        <taxon>Metazoa</taxon>
        <taxon>Chordata</taxon>
        <taxon>Craniata</taxon>
        <taxon>Vertebrata</taxon>
        <taxon>Euteleostomi</taxon>
        <taxon>Actinopterygii</taxon>
        <taxon>Neopterygii</taxon>
        <taxon>Teleostei</taxon>
        <taxon>Anguilliformes</taxon>
        <taxon>Anguillidae</taxon>
        <taxon>Anguilla</taxon>
    </lineage>
</organism>
<reference evidence="1" key="2">
    <citation type="journal article" date="2015" name="Fish Shellfish Immunol.">
        <title>Early steps in the European eel (Anguilla anguilla)-Vibrio vulnificus interaction in the gills: Role of the RtxA13 toxin.</title>
        <authorList>
            <person name="Callol A."/>
            <person name="Pajuelo D."/>
            <person name="Ebbesson L."/>
            <person name="Teles M."/>
            <person name="MacKenzie S."/>
            <person name="Amaro C."/>
        </authorList>
    </citation>
    <scope>NUCLEOTIDE SEQUENCE</scope>
</reference>
<sequence>MVGVELYTKISVRYVPRLTSPFGRKKK</sequence>
<reference evidence="1" key="1">
    <citation type="submission" date="2014-11" db="EMBL/GenBank/DDBJ databases">
        <authorList>
            <person name="Amaro Gonzalez C."/>
        </authorList>
    </citation>
    <scope>NUCLEOTIDE SEQUENCE</scope>
</reference>
<protein>
    <submittedName>
        <fullName evidence="1">Uncharacterized protein</fullName>
    </submittedName>
</protein>
<name>A0A0E9RRF0_ANGAN</name>